<dbReference type="Gene3D" id="3.30.63.10">
    <property type="entry name" value="Guanylate Kinase phosphate binding domain"/>
    <property type="match status" value="1"/>
</dbReference>
<dbReference type="PROSITE" id="PS50052">
    <property type="entry name" value="GUANYLATE_KINASE_2"/>
    <property type="match status" value="1"/>
</dbReference>
<comment type="similarity">
    <text evidence="1 9">Belongs to the guanylate kinase family.</text>
</comment>
<proteinExistence type="inferred from homology"/>
<dbReference type="STRING" id="376489.A5892_01935"/>
<feature type="domain" description="Guanylate kinase-like" evidence="10">
    <location>
        <begin position="15"/>
        <end position="193"/>
    </location>
</feature>
<dbReference type="AlphaFoldDB" id="A0A172YAY9"/>
<keyword evidence="5 9" id="KW-0547">Nucleotide-binding</keyword>
<organism evidence="11 12">
    <name type="scientific">Halotalea alkalilenta</name>
    <dbReference type="NCBI Taxonomy" id="376489"/>
    <lineage>
        <taxon>Bacteria</taxon>
        <taxon>Pseudomonadati</taxon>
        <taxon>Pseudomonadota</taxon>
        <taxon>Gammaproteobacteria</taxon>
        <taxon>Oceanospirillales</taxon>
        <taxon>Halomonadaceae</taxon>
        <taxon>Halotalea</taxon>
    </lineage>
</organism>
<dbReference type="GO" id="GO:0005829">
    <property type="term" value="C:cytosol"/>
    <property type="evidence" value="ECO:0007669"/>
    <property type="project" value="TreeGrafter"/>
</dbReference>
<feature type="binding site" evidence="9">
    <location>
        <begin position="22"/>
        <end position="29"/>
    </location>
    <ligand>
        <name>ATP</name>
        <dbReference type="ChEBI" id="CHEBI:30616"/>
    </ligand>
</feature>
<evidence type="ECO:0000313" key="11">
    <source>
        <dbReference type="EMBL" id="ANF56374.1"/>
    </source>
</evidence>
<dbReference type="HAMAP" id="MF_00328">
    <property type="entry name" value="Guanylate_kinase"/>
    <property type="match status" value="1"/>
</dbReference>
<dbReference type="FunFam" id="3.30.63.10:FF:000002">
    <property type="entry name" value="Guanylate kinase 1"/>
    <property type="match status" value="1"/>
</dbReference>
<evidence type="ECO:0000256" key="5">
    <source>
        <dbReference type="ARBA" id="ARBA00022741"/>
    </source>
</evidence>
<dbReference type="CDD" id="cd00071">
    <property type="entry name" value="GMPK"/>
    <property type="match status" value="1"/>
</dbReference>
<evidence type="ECO:0000256" key="1">
    <source>
        <dbReference type="ARBA" id="ARBA00005790"/>
    </source>
</evidence>
<gene>
    <name evidence="9 11" type="primary">gmk</name>
    <name evidence="11" type="ORF">A5892_01935</name>
</gene>
<name>A0A172YAY9_9GAMM</name>
<dbReference type="EMBL" id="CP015243">
    <property type="protein sequence ID" value="ANF56374.1"/>
    <property type="molecule type" value="Genomic_DNA"/>
</dbReference>
<dbReference type="Pfam" id="PF00625">
    <property type="entry name" value="Guanylate_kin"/>
    <property type="match status" value="1"/>
</dbReference>
<keyword evidence="4 9" id="KW-0808">Transferase</keyword>
<dbReference type="PANTHER" id="PTHR23117:SF13">
    <property type="entry name" value="GUANYLATE KINASE"/>
    <property type="match status" value="1"/>
</dbReference>
<evidence type="ECO:0000256" key="4">
    <source>
        <dbReference type="ARBA" id="ARBA00022679"/>
    </source>
</evidence>
<dbReference type="GO" id="GO:0004385">
    <property type="term" value="F:GMP kinase activity"/>
    <property type="evidence" value="ECO:0007669"/>
    <property type="project" value="UniProtKB-UniRule"/>
</dbReference>
<dbReference type="NCBIfam" id="TIGR03263">
    <property type="entry name" value="guanyl_kin"/>
    <property type="match status" value="1"/>
</dbReference>
<keyword evidence="7 9" id="KW-0067">ATP-binding</keyword>
<keyword evidence="9" id="KW-0963">Cytoplasm</keyword>
<protein>
    <recommendedName>
        <fullName evidence="3 9">Guanylate kinase</fullName>
        <ecNumber evidence="2 9">2.7.4.8</ecNumber>
    </recommendedName>
    <alternativeName>
        <fullName evidence="8 9">GMP kinase</fullName>
    </alternativeName>
</protein>
<evidence type="ECO:0000313" key="12">
    <source>
        <dbReference type="Proteomes" id="UP000077875"/>
    </source>
</evidence>
<keyword evidence="12" id="KW-1185">Reference proteome</keyword>
<dbReference type="InterPro" id="IPR008145">
    <property type="entry name" value="GK/Ca_channel_bsu"/>
</dbReference>
<dbReference type="SMART" id="SM00072">
    <property type="entry name" value="GuKc"/>
    <property type="match status" value="1"/>
</dbReference>
<dbReference type="GO" id="GO:0005524">
    <property type="term" value="F:ATP binding"/>
    <property type="evidence" value="ECO:0007669"/>
    <property type="project" value="UniProtKB-UniRule"/>
</dbReference>
<evidence type="ECO:0000259" key="10">
    <source>
        <dbReference type="PROSITE" id="PS50052"/>
    </source>
</evidence>
<evidence type="ECO:0000256" key="3">
    <source>
        <dbReference type="ARBA" id="ARBA00016296"/>
    </source>
</evidence>
<evidence type="ECO:0000256" key="6">
    <source>
        <dbReference type="ARBA" id="ARBA00022777"/>
    </source>
</evidence>
<evidence type="ECO:0000256" key="9">
    <source>
        <dbReference type="HAMAP-Rule" id="MF_00328"/>
    </source>
</evidence>
<dbReference type="InterPro" id="IPR017665">
    <property type="entry name" value="Guanylate_kinase"/>
</dbReference>
<accession>A0A172YAY9</accession>
<comment type="function">
    <text evidence="9">Essential for recycling GMP and indirectly, cGMP.</text>
</comment>
<dbReference type="RefSeq" id="WP_064121358.1">
    <property type="nucleotide sequence ID" value="NZ_CP015243.1"/>
</dbReference>
<dbReference type="PANTHER" id="PTHR23117">
    <property type="entry name" value="GUANYLATE KINASE-RELATED"/>
    <property type="match status" value="1"/>
</dbReference>
<dbReference type="InterPro" id="IPR008144">
    <property type="entry name" value="Guanylate_kin-like_dom"/>
</dbReference>
<dbReference type="SUPFAM" id="SSF52540">
    <property type="entry name" value="P-loop containing nucleoside triphosphate hydrolases"/>
    <property type="match status" value="1"/>
</dbReference>
<dbReference type="Gene3D" id="3.40.50.300">
    <property type="entry name" value="P-loop containing nucleotide triphosphate hydrolases"/>
    <property type="match status" value="1"/>
</dbReference>
<comment type="subcellular location">
    <subcellularLocation>
        <location evidence="9">Cytoplasm</location>
    </subcellularLocation>
</comment>
<sequence>MSIDTASSSAPTERGTLFIVSAPSGAGKTSLVAALLERLEGIGVSVSHTTRAMRPGERDGINYHFVDQPRFEAMIEAGDFFEYARVFDRLYGTSKLEVESRLARGEDVILEIDWQGARQVRQQLPDALSIFILPPTLASLEQRLGNRGQDSAETIARRMKEAVSEMSHYDEYDFLVFNDVFEHALTELESVIRAERARTSRVHRRSGALLDALLSPVDALE</sequence>
<dbReference type="Proteomes" id="UP000077875">
    <property type="component" value="Chromosome"/>
</dbReference>
<dbReference type="KEGG" id="haa:A5892_01935"/>
<keyword evidence="6 9" id="KW-0418">Kinase</keyword>
<reference evidence="11 12" key="1">
    <citation type="submission" date="2016-04" db="EMBL/GenBank/DDBJ databases">
        <title>Complete Genome Sequence of Halotalea alkalilenta IHB B 13600.</title>
        <authorList>
            <person name="Swarnkar M.K."/>
            <person name="Sharma A."/>
            <person name="Kaushal K."/>
            <person name="Soni R."/>
            <person name="Rana S."/>
            <person name="Singh A.K."/>
            <person name="Gulati A."/>
        </authorList>
    </citation>
    <scope>NUCLEOTIDE SEQUENCE [LARGE SCALE GENOMIC DNA]</scope>
    <source>
        <strain evidence="11 12">IHB B 13600</strain>
    </source>
</reference>
<evidence type="ECO:0000256" key="8">
    <source>
        <dbReference type="ARBA" id="ARBA00030128"/>
    </source>
</evidence>
<comment type="catalytic activity">
    <reaction evidence="9">
        <text>GMP + ATP = GDP + ADP</text>
        <dbReference type="Rhea" id="RHEA:20780"/>
        <dbReference type="ChEBI" id="CHEBI:30616"/>
        <dbReference type="ChEBI" id="CHEBI:58115"/>
        <dbReference type="ChEBI" id="CHEBI:58189"/>
        <dbReference type="ChEBI" id="CHEBI:456216"/>
        <dbReference type="EC" id="2.7.4.8"/>
    </reaction>
</comment>
<dbReference type="PROSITE" id="PS00856">
    <property type="entry name" value="GUANYLATE_KINASE_1"/>
    <property type="match status" value="1"/>
</dbReference>
<dbReference type="InterPro" id="IPR020590">
    <property type="entry name" value="Guanylate_kinase_CS"/>
</dbReference>
<dbReference type="EC" id="2.7.4.8" evidence="2 9"/>
<evidence type="ECO:0000256" key="2">
    <source>
        <dbReference type="ARBA" id="ARBA00012961"/>
    </source>
</evidence>
<evidence type="ECO:0000256" key="7">
    <source>
        <dbReference type="ARBA" id="ARBA00022840"/>
    </source>
</evidence>
<dbReference type="InterPro" id="IPR027417">
    <property type="entry name" value="P-loop_NTPase"/>
</dbReference>